<protein>
    <recommendedName>
        <fullName evidence="2">Bacteriophage Mu GpT domain-containing protein</fullName>
    </recommendedName>
</protein>
<sequence length="378" mass="41777">MKKDILEVMKDEKLDPSVGERASKIHNFNERLNTFIELVSNARGYSARKRAYLLEEASSTSDFPLLFGNVLERQLLAKYQIARPDWRNYIAAGTQRDFRPSDAIGIFGLQGRLNTVSQRGEYKQDKELGEGKVSITLKKYGRLFGLGWEAMVNDELGAFNDVAQRLADAALRTEFFQATSLITQSTGPNVLLYGDALTHPIDGATIDNLGTSNLDQAGLELAVAALREQKDTDGEPILIESFSLVVPPFKEIAMLKLLRTDLTMVPTTLATIRLGPAFSITGHVNPYLPIVDTSGAKNFTWYLFANLSSGRSAQLNFMRGREAPQLVMKAPDKQAIGGGDISPLDGDFLTDSMWWRVRHILGGVQIDPRFTFAQVGSA</sequence>
<dbReference type="Pfam" id="PF25209">
    <property type="entry name" value="Phage_capsid_4"/>
    <property type="match status" value="1"/>
</dbReference>
<proteinExistence type="predicted"/>
<name>A0A0F9UAN7_9ZZZZ</name>
<comment type="caution">
    <text evidence="1">The sequence shown here is derived from an EMBL/GenBank/DDBJ whole genome shotgun (WGS) entry which is preliminary data.</text>
</comment>
<gene>
    <name evidence="1" type="ORF">LCGC14_0630320</name>
</gene>
<evidence type="ECO:0000313" key="1">
    <source>
        <dbReference type="EMBL" id="KKN50683.1"/>
    </source>
</evidence>
<reference evidence="1" key="1">
    <citation type="journal article" date="2015" name="Nature">
        <title>Complex archaea that bridge the gap between prokaryotes and eukaryotes.</title>
        <authorList>
            <person name="Spang A."/>
            <person name="Saw J.H."/>
            <person name="Jorgensen S.L."/>
            <person name="Zaremba-Niedzwiedzka K."/>
            <person name="Martijn J."/>
            <person name="Lind A.E."/>
            <person name="van Eijk R."/>
            <person name="Schleper C."/>
            <person name="Guy L."/>
            <person name="Ettema T.J."/>
        </authorList>
    </citation>
    <scope>NUCLEOTIDE SEQUENCE</scope>
</reference>
<evidence type="ECO:0008006" key="2">
    <source>
        <dbReference type="Google" id="ProtNLM"/>
    </source>
</evidence>
<dbReference type="AlphaFoldDB" id="A0A0F9UAN7"/>
<dbReference type="EMBL" id="LAZR01001100">
    <property type="protein sequence ID" value="KKN50683.1"/>
    <property type="molecule type" value="Genomic_DNA"/>
</dbReference>
<accession>A0A0F9UAN7</accession>
<organism evidence="1">
    <name type="scientific">marine sediment metagenome</name>
    <dbReference type="NCBI Taxonomy" id="412755"/>
    <lineage>
        <taxon>unclassified sequences</taxon>
        <taxon>metagenomes</taxon>
        <taxon>ecological metagenomes</taxon>
    </lineage>
</organism>